<dbReference type="AlphaFoldDB" id="A0A508ADN7"/>
<evidence type="ECO:0000313" key="2">
    <source>
        <dbReference type="Proteomes" id="UP000318212"/>
    </source>
</evidence>
<dbReference type="EC" id="2.1.1.-" evidence="1"/>
<evidence type="ECO:0000313" key="1">
    <source>
        <dbReference type="EMBL" id="TQD47063.1"/>
    </source>
</evidence>
<gene>
    <name evidence="1" type="ORF">FKV25_06120</name>
</gene>
<reference evidence="1 2" key="1">
    <citation type="submission" date="2019-06" db="EMBL/GenBank/DDBJ databases">
        <title>Lysobacter alkalisoli sp. nov. isolated from saline soil.</title>
        <authorList>
            <person name="Sun J.-Q."/>
            <person name="Xu L."/>
        </authorList>
    </citation>
    <scope>NUCLEOTIDE SEQUENCE [LARGE SCALE GENOMIC DNA]</scope>
    <source>
        <strain evidence="1 2">JCM 31130</strain>
    </source>
</reference>
<accession>A0A508ADN7</accession>
<keyword evidence="1" id="KW-0489">Methyltransferase</keyword>
<name>A0A508ADN7_9GAMM</name>
<keyword evidence="1" id="KW-0808">Transferase</keyword>
<protein>
    <submittedName>
        <fullName evidence="1">Methyltransferase, TIGR04325 family</fullName>
        <ecNumber evidence="1">2.1.1.-</ecNumber>
    </submittedName>
</protein>
<proteinExistence type="predicted"/>
<dbReference type="GO" id="GO:0032259">
    <property type="term" value="P:methylation"/>
    <property type="evidence" value="ECO:0007669"/>
    <property type="project" value="UniProtKB-KW"/>
</dbReference>
<sequence length="125" mass="14249">MRFSDSPRDANGCDLLICSGALQYLDYELPDLLASLDASPRHVLVNLSPIHPEHGFFTLQNLGIAVCPYRVVGLPDLQARMQGLGYAIHDQWELPERHLRVPFAPSRRLDHYTGIYFRRQAPSRH</sequence>
<dbReference type="Proteomes" id="UP000318212">
    <property type="component" value="Unassembled WGS sequence"/>
</dbReference>
<dbReference type="GO" id="GO:0008168">
    <property type="term" value="F:methyltransferase activity"/>
    <property type="evidence" value="ECO:0007669"/>
    <property type="project" value="UniProtKB-KW"/>
</dbReference>
<dbReference type="InterPro" id="IPR027612">
    <property type="entry name" value="Put_MTase_LIC12133"/>
</dbReference>
<dbReference type="NCBIfam" id="TIGR04325">
    <property type="entry name" value="MTase_LIC12133"/>
    <property type="match status" value="1"/>
</dbReference>
<dbReference type="EMBL" id="VICE01000057">
    <property type="protein sequence ID" value="TQD47063.1"/>
    <property type="molecule type" value="Genomic_DNA"/>
</dbReference>
<organism evidence="1 2">
    <name type="scientific">Marilutibacter aestuarii</name>
    <dbReference type="NCBI Taxonomy" id="1706195"/>
    <lineage>
        <taxon>Bacteria</taxon>
        <taxon>Pseudomonadati</taxon>
        <taxon>Pseudomonadota</taxon>
        <taxon>Gammaproteobacteria</taxon>
        <taxon>Lysobacterales</taxon>
        <taxon>Lysobacteraceae</taxon>
        <taxon>Marilutibacter</taxon>
    </lineage>
</organism>
<comment type="caution">
    <text evidence="1">The sequence shown here is derived from an EMBL/GenBank/DDBJ whole genome shotgun (WGS) entry which is preliminary data.</text>
</comment>
<dbReference type="OrthoDB" id="8846308at2"/>
<keyword evidence="2" id="KW-1185">Reference proteome</keyword>